<feature type="transmembrane region" description="Helical" evidence="9">
    <location>
        <begin position="123"/>
        <end position="152"/>
    </location>
</feature>
<dbReference type="GO" id="GO:0015179">
    <property type="term" value="F:L-amino acid transmembrane transporter activity"/>
    <property type="evidence" value="ECO:0007669"/>
    <property type="project" value="TreeGrafter"/>
</dbReference>
<evidence type="ECO:0000256" key="6">
    <source>
        <dbReference type="ARBA" id="ARBA00022989"/>
    </source>
</evidence>
<evidence type="ECO:0000256" key="9">
    <source>
        <dbReference type="SAM" id="Phobius"/>
    </source>
</evidence>
<keyword evidence="10" id="KW-1185">Reference proteome</keyword>
<evidence type="ECO:0000256" key="5">
    <source>
        <dbReference type="ARBA" id="ARBA00022847"/>
    </source>
</evidence>
<dbReference type="GO" id="GO:0005886">
    <property type="term" value="C:plasma membrane"/>
    <property type="evidence" value="ECO:0007669"/>
    <property type="project" value="TreeGrafter"/>
</dbReference>
<dbReference type="PANTHER" id="PTHR11616:SF321">
    <property type="entry name" value="SODIUM-DEPENDENT NUTRIENT AMINO ACID TRANSPORTER 1-RELATED"/>
    <property type="match status" value="1"/>
</dbReference>
<protein>
    <submittedName>
        <fullName evidence="11">Sodium-and chloride-dependent glycine transporter 2</fullName>
    </submittedName>
</protein>
<keyword evidence="7 9" id="KW-0472">Membrane</keyword>
<dbReference type="WBParaSite" id="ACAC_0001022101-mRNA-1">
    <property type="protein sequence ID" value="ACAC_0001022101-mRNA-1"/>
    <property type="gene ID" value="ACAC_0001022101"/>
</dbReference>
<comment type="subcellular location">
    <subcellularLocation>
        <location evidence="1">Membrane</location>
        <topology evidence="1">Multi-pass membrane protein</topology>
    </subcellularLocation>
</comment>
<feature type="transmembrane region" description="Helical" evidence="9">
    <location>
        <begin position="42"/>
        <end position="62"/>
    </location>
</feature>
<dbReference type="InterPro" id="IPR037272">
    <property type="entry name" value="SNS_sf"/>
</dbReference>
<reference evidence="10" key="1">
    <citation type="submission" date="2012-09" db="EMBL/GenBank/DDBJ databases">
        <authorList>
            <person name="Martin A.A."/>
        </authorList>
    </citation>
    <scope>NUCLEOTIDE SEQUENCE</scope>
</reference>
<accession>A0A0K0DGJ4</accession>
<reference evidence="11" key="2">
    <citation type="submission" date="2017-02" db="UniProtKB">
        <authorList>
            <consortium name="WormBaseParasite"/>
        </authorList>
    </citation>
    <scope>IDENTIFICATION</scope>
</reference>
<feature type="transmembrane region" description="Helical" evidence="9">
    <location>
        <begin position="215"/>
        <end position="240"/>
    </location>
</feature>
<evidence type="ECO:0000256" key="8">
    <source>
        <dbReference type="ARBA" id="ARBA00023180"/>
    </source>
</evidence>
<dbReference type="InterPro" id="IPR000175">
    <property type="entry name" value="Na/ntran_symport"/>
</dbReference>
<dbReference type="PRINTS" id="PR00176">
    <property type="entry name" value="NANEUSMPORT"/>
</dbReference>
<dbReference type="PANTHER" id="PTHR11616">
    <property type="entry name" value="SODIUM/CHLORIDE DEPENDENT TRANSPORTER"/>
    <property type="match status" value="1"/>
</dbReference>
<name>A0A0K0DGJ4_ANGCA</name>
<dbReference type="Proteomes" id="UP000035642">
    <property type="component" value="Unassembled WGS sequence"/>
</dbReference>
<dbReference type="GO" id="GO:0089718">
    <property type="term" value="P:amino acid import across plasma membrane"/>
    <property type="evidence" value="ECO:0007669"/>
    <property type="project" value="TreeGrafter"/>
</dbReference>
<dbReference type="STRING" id="6313.A0A0K0DGJ4"/>
<evidence type="ECO:0000256" key="7">
    <source>
        <dbReference type="ARBA" id="ARBA00023136"/>
    </source>
</evidence>
<evidence type="ECO:0000256" key="1">
    <source>
        <dbReference type="ARBA" id="ARBA00004141"/>
    </source>
</evidence>
<evidence type="ECO:0000256" key="4">
    <source>
        <dbReference type="ARBA" id="ARBA00022692"/>
    </source>
</evidence>
<keyword evidence="3" id="KW-0813">Transport</keyword>
<sequence length="334" mass="37999">LMLSNEFTNMGTLNWYLGICVLLSWMAVFLCLFQGVKSSGKVVYVVVVLPFIIMTVLLARLLTLEGSTMALVHFLRPDWRAVKDLTVWGEAAVHAFYTVACCTGGLHTTSSYNRFHNNLFKDVWVVLIVDIITSMICCVLTFSAIGFTCFQFSISLDKFHIKALAGVPVAPLYTGLFFLMVVLIVHSTQLFVVETIVTSMCDEFPERLRRNRRHVLTSVCAAFMILSIPFCLSAGLYWLLLLSKFTFTWPLVVIAFLECMAISWVYGIDNFLDNIKWMIGSYPPCYIYWKILWKFVCPMTYLVCGSNIYFQSPFLPLKWSSLEVSGEHFVVLVS</sequence>
<comment type="similarity">
    <text evidence="2">Belongs to the sodium:neurotransmitter symporter (SNF) (TC 2.A.22) family.</text>
</comment>
<dbReference type="AlphaFoldDB" id="A0A0K0DGJ4"/>
<keyword evidence="4 9" id="KW-0812">Transmembrane</keyword>
<dbReference type="SUPFAM" id="SSF161070">
    <property type="entry name" value="SNF-like"/>
    <property type="match status" value="1"/>
</dbReference>
<dbReference type="Pfam" id="PF00209">
    <property type="entry name" value="SNF"/>
    <property type="match status" value="1"/>
</dbReference>
<dbReference type="GO" id="GO:0005283">
    <property type="term" value="F:amino acid:sodium symporter activity"/>
    <property type="evidence" value="ECO:0007669"/>
    <property type="project" value="TreeGrafter"/>
</dbReference>
<evidence type="ECO:0000256" key="2">
    <source>
        <dbReference type="ARBA" id="ARBA00006459"/>
    </source>
</evidence>
<evidence type="ECO:0000313" key="10">
    <source>
        <dbReference type="Proteomes" id="UP000035642"/>
    </source>
</evidence>
<proteinExistence type="inferred from homology"/>
<evidence type="ECO:0000256" key="3">
    <source>
        <dbReference type="ARBA" id="ARBA00022448"/>
    </source>
</evidence>
<evidence type="ECO:0000313" key="11">
    <source>
        <dbReference type="WBParaSite" id="ACAC_0001022101-mRNA-1"/>
    </source>
</evidence>
<feature type="transmembrane region" description="Helical" evidence="9">
    <location>
        <begin position="247"/>
        <end position="267"/>
    </location>
</feature>
<feature type="transmembrane region" description="Helical" evidence="9">
    <location>
        <begin position="15"/>
        <end position="33"/>
    </location>
</feature>
<keyword evidence="5" id="KW-0769">Symport</keyword>
<keyword evidence="8" id="KW-0325">Glycoprotein</keyword>
<dbReference type="PROSITE" id="PS50267">
    <property type="entry name" value="NA_NEUROTRAN_SYMP_3"/>
    <property type="match status" value="1"/>
</dbReference>
<keyword evidence="6 9" id="KW-1133">Transmembrane helix</keyword>
<organism evidence="10 11">
    <name type="scientific">Angiostrongylus cantonensis</name>
    <name type="common">Rat lungworm</name>
    <dbReference type="NCBI Taxonomy" id="6313"/>
    <lineage>
        <taxon>Eukaryota</taxon>
        <taxon>Metazoa</taxon>
        <taxon>Ecdysozoa</taxon>
        <taxon>Nematoda</taxon>
        <taxon>Chromadorea</taxon>
        <taxon>Rhabditida</taxon>
        <taxon>Rhabditina</taxon>
        <taxon>Rhabditomorpha</taxon>
        <taxon>Strongyloidea</taxon>
        <taxon>Metastrongylidae</taxon>
        <taxon>Angiostrongylus</taxon>
    </lineage>
</organism>
<feature type="transmembrane region" description="Helical" evidence="9">
    <location>
        <begin position="164"/>
        <end position="185"/>
    </location>
</feature>